<dbReference type="GO" id="GO:0032259">
    <property type="term" value="P:methylation"/>
    <property type="evidence" value="ECO:0007669"/>
    <property type="project" value="UniProtKB-KW"/>
</dbReference>
<evidence type="ECO:0000259" key="3">
    <source>
        <dbReference type="SMART" id="SM00967"/>
    </source>
</evidence>
<dbReference type="InterPro" id="IPR029064">
    <property type="entry name" value="Ribosomal_eL30-like_sf"/>
</dbReference>
<proteinExistence type="predicted"/>
<dbReference type="SUPFAM" id="SSF75217">
    <property type="entry name" value="alpha/beta knot"/>
    <property type="match status" value="1"/>
</dbReference>
<dbReference type="InterPro" id="IPR029028">
    <property type="entry name" value="Alpha/beta_knot_MTases"/>
</dbReference>
<dbReference type="Pfam" id="PF08032">
    <property type="entry name" value="SpoU_sub_bind"/>
    <property type="match status" value="1"/>
</dbReference>
<protein>
    <submittedName>
        <fullName evidence="4">Putative RNA methyltransferase, TrmH family</fullName>
    </submittedName>
</protein>
<name>A0A0S4XNT9_9BACT</name>
<gene>
    <name evidence="4" type="ORF">BN3087_500001</name>
</gene>
<dbReference type="EMBL" id="FAXN01000052">
    <property type="protein sequence ID" value="CUV65901.1"/>
    <property type="molecule type" value="Genomic_DNA"/>
</dbReference>
<dbReference type="GO" id="GO:0006396">
    <property type="term" value="P:RNA processing"/>
    <property type="evidence" value="ECO:0007669"/>
    <property type="project" value="InterPro"/>
</dbReference>
<organism evidence="4">
    <name type="scientific">Sulfurovum sp. enrichment culture clone C5</name>
    <dbReference type="NCBI Taxonomy" id="497650"/>
    <lineage>
        <taxon>Bacteria</taxon>
        <taxon>Pseudomonadati</taxon>
        <taxon>Campylobacterota</taxon>
        <taxon>Epsilonproteobacteria</taxon>
        <taxon>Campylobacterales</taxon>
        <taxon>Sulfurovaceae</taxon>
        <taxon>Sulfurovum</taxon>
        <taxon>environmental samples</taxon>
    </lineage>
</organism>
<dbReference type="CDD" id="cd18095">
    <property type="entry name" value="SpoU-like_rRNA-MTase"/>
    <property type="match status" value="1"/>
</dbReference>
<keyword evidence="2 4" id="KW-0808">Transferase</keyword>
<dbReference type="GO" id="GO:0005829">
    <property type="term" value="C:cytosol"/>
    <property type="evidence" value="ECO:0007669"/>
    <property type="project" value="TreeGrafter"/>
</dbReference>
<dbReference type="SMART" id="SM00967">
    <property type="entry name" value="SpoU_sub_bind"/>
    <property type="match status" value="1"/>
</dbReference>
<evidence type="ECO:0000256" key="2">
    <source>
        <dbReference type="ARBA" id="ARBA00022679"/>
    </source>
</evidence>
<dbReference type="Gene3D" id="3.40.1280.10">
    <property type="match status" value="1"/>
</dbReference>
<dbReference type="GO" id="GO:0008173">
    <property type="term" value="F:RNA methyltransferase activity"/>
    <property type="evidence" value="ECO:0007669"/>
    <property type="project" value="InterPro"/>
</dbReference>
<accession>A0A0S4XNT9</accession>
<dbReference type="NCBIfam" id="TIGR00186">
    <property type="entry name" value="rRNA_methyl_3"/>
    <property type="match status" value="1"/>
</dbReference>
<dbReference type="InterPro" id="IPR001537">
    <property type="entry name" value="SpoU_MeTrfase"/>
</dbReference>
<dbReference type="GO" id="GO:0003723">
    <property type="term" value="F:RNA binding"/>
    <property type="evidence" value="ECO:0007669"/>
    <property type="project" value="InterPro"/>
</dbReference>
<evidence type="ECO:0000313" key="4">
    <source>
        <dbReference type="EMBL" id="CUV65901.1"/>
    </source>
</evidence>
<dbReference type="Pfam" id="PF00588">
    <property type="entry name" value="SpoU_methylase"/>
    <property type="match status" value="1"/>
</dbReference>
<reference evidence="4" key="1">
    <citation type="submission" date="2015-11" db="EMBL/GenBank/DDBJ databases">
        <authorList>
            <person name="Zhang Y."/>
            <person name="Guo Z."/>
        </authorList>
    </citation>
    <scope>NUCLEOTIDE SEQUENCE</scope>
    <source>
        <strain evidence="4">BN30871</strain>
    </source>
</reference>
<feature type="domain" description="RNA 2-O ribose methyltransferase substrate binding" evidence="3">
    <location>
        <begin position="2"/>
        <end position="73"/>
    </location>
</feature>
<evidence type="ECO:0000256" key="1">
    <source>
        <dbReference type="ARBA" id="ARBA00022603"/>
    </source>
</evidence>
<dbReference type="PANTHER" id="PTHR46429:SF1">
    <property type="entry name" value="23S RRNA (GUANOSINE-2'-O-)-METHYLTRANSFERASE RLMB"/>
    <property type="match status" value="1"/>
</dbReference>
<dbReference type="SUPFAM" id="SSF55315">
    <property type="entry name" value="L30e-like"/>
    <property type="match status" value="1"/>
</dbReference>
<dbReference type="PANTHER" id="PTHR46429">
    <property type="entry name" value="23S RRNA (GUANOSINE-2'-O-)-METHYLTRANSFERASE RLMB"/>
    <property type="match status" value="1"/>
</dbReference>
<dbReference type="InterPro" id="IPR004441">
    <property type="entry name" value="rRNA_MeTrfase_TrmH"/>
</dbReference>
<dbReference type="InterPro" id="IPR013123">
    <property type="entry name" value="SpoU_subst-bd"/>
</dbReference>
<sequence>MIIYGKQVCLHVLEHHSGSVKTVYIAKKGILPTQLYNLYKDKIKFLEERWAQAMSKGGNHQGLLLDVEDFVESDLDSIKKGSFLVVLDSLTDVGNIGAIVRSSYALGADGIICIGVKQLNFSGIARTSAGALFDMPFKIVSNGLDVLNELKQNGFELYGASMDGESIETTHFASKKVLVIGSEGEGLSKRVLPKMDKLVSIPMKHNFDSLNASVATGILLYRMAL</sequence>
<keyword evidence="1 4" id="KW-0489">Methyltransferase</keyword>
<dbReference type="InterPro" id="IPR029026">
    <property type="entry name" value="tRNA_m1G_MTases_N"/>
</dbReference>
<dbReference type="AlphaFoldDB" id="A0A0S4XNT9"/>